<comment type="similarity">
    <text evidence="3">Belongs to the cytochrome P450 family.</text>
</comment>
<evidence type="ECO:0000256" key="2">
    <source>
        <dbReference type="ARBA" id="ARBA00005179"/>
    </source>
</evidence>
<evidence type="ECO:0000256" key="1">
    <source>
        <dbReference type="ARBA" id="ARBA00001971"/>
    </source>
</evidence>
<evidence type="ECO:0000313" key="10">
    <source>
        <dbReference type="EMBL" id="TDL29030.1"/>
    </source>
</evidence>
<name>A0A4R5XDB8_9AGAM</name>
<evidence type="ECO:0000313" key="11">
    <source>
        <dbReference type="Proteomes" id="UP000294933"/>
    </source>
</evidence>
<dbReference type="InterPro" id="IPR050364">
    <property type="entry name" value="Cytochrome_P450_fung"/>
</dbReference>
<keyword evidence="5" id="KW-0479">Metal-binding</keyword>
<evidence type="ECO:0000256" key="9">
    <source>
        <dbReference type="SAM" id="Phobius"/>
    </source>
</evidence>
<reference evidence="10 11" key="1">
    <citation type="submission" date="2018-06" db="EMBL/GenBank/DDBJ databases">
        <title>A transcriptomic atlas of mushroom development highlights an independent origin of complex multicellularity.</title>
        <authorList>
            <consortium name="DOE Joint Genome Institute"/>
            <person name="Krizsan K."/>
            <person name="Almasi E."/>
            <person name="Merenyi Z."/>
            <person name="Sahu N."/>
            <person name="Viragh M."/>
            <person name="Koszo T."/>
            <person name="Mondo S."/>
            <person name="Kiss B."/>
            <person name="Balint B."/>
            <person name="Kues U."/>
            <person name="Barry K."/>
            <person name="Hegedus J.C."/>
            <person name="Henrissat B."/>
            <person name="Johnson J."/>
            <person name="Lipzen A."/>
            <person name="Ohm R."/>
            <person name="Nagy I."/>
            <person name="Pangilinan J."/>
            <person name="Yan J."/>
            <person name="Xiong Y."/>
            <person name="Grigoriev I.V."/>
            <person name="Hibbett D.S."/>
            <person name="Nagy L.G."/>
        </authorList>
    </citation>
    <scope>NUCLEOTIDE SEQUENCE [LARGE SCALE GENOMIC DNA]</scope>
    <source>
        <strain evidence="10 11">SZMC22713</strain>
    </source>
</reference>
<evidence type="ECO:0000256" key="5">
    <source>
        <dbReference type="ARBA" id="ARBA00022723"/>
    </source>
</evidence>
<dbReference type="PRINTS" id="PR00385">
    <property type="entry name" value="P450"/>
</dbReference>
<keyword evidence="7" id="KW-0408">Iron</keyword>
<proteinExistence type="inferred from homology"/>
<dbReference type="GO" id="GO:0004497">
    <property type="term" value="F:monooxygenase activity"/>
    <property type="evidence" value="ECO:0007669"/>
    <property type="project" value="UniProtKB-KW"/>
</dbReference>
<dbReference type="GO" id="GO:0005506">
    <property type="term" value="F:iron ion binding"/>
    <property type="evidence" value="ECO:0007669"/>
    <property type="project" value="InterPro"/>
</dbReference>
<dbReference type="InterPro" id="IPR002401">
    <property type="entry name" value="Cyt_P450_E_grp-I"/>
</dbReference>
<evidence type="ECO:0000256" key="6">
    <source>
        <dbReference type="ARBA" id="ARBA00023002"/>
    </source>
</evidence>
<keyword evidence="9" id="KW-0472">Membrane</keyword>
<organism evidence="10 11">
    <name type="scientific">Rickenella mellea</name>
    <dbReference type="NCBI Taxonomy" id="50990"/>
    <lineage>
        <taxon>Eukaryota</taxon>
        <taxon>Fungi</taxon>
        <taxon>Dikarya</taxon>
        <taxon>Basidiomycota</taxon>
        <taxon>Agaricomycotina</taxon>
        <taxon>Agaricomycetes</taxon>
        <taxon>Hymenochaetales</taxon>
        <taxon>Rickenellaceae</taxon>
        <taxon>Rickenella</taxon>
    </lineage>
</organism>
<dbReference type="InterPro" id="IPR001128">
    <property type="entry name" value="Cyt_P450"/>
</dbReference>
<protein>
    <submittedName>
        <fullName evidence="10">Cytochrome P450</fullName>
    </submittedName>
</protein>
<dbReference type="Gene3D" id="1.10.630.10">
    <property type="entry name" value="Cytochrome P450"/>
    <property type="match status" value="1"/>
</dbReference>
<dbReference type="InterPro" id="IPR036396">
    <property type="entry name" value="Cyt_P450_sf"/>
</dbReference>
<dbReference type="PRINTS" id="PR00463">
    <property type="entry name" value="EP450I"/>
</dbReference>
<dbReference type="Pfam" id="PF00067">
    <property type="entry name" value="p450"/>
    <property type="match status" value="2"/>
</dbReference>
<dbReference type="PANTHER" id="PTHR46300:SF7">
    <property type="entry name" value="P450, PUTATIVE (EUROFUNG)-RELATED"/>
    <property type="match status" value="1"/>
</dbReference>
<dbReference type="STRING" id="50990.A0A4R5XDB8"/>
<dbReference type="OrthoDB" id="2789670at2759"/>
<evidence type="ECO:0000256" key="8">
    <source>
        <dbReference type="ARBA" id="ARBA00023033"/>
    </source>
</evidence>
<dbReference type="GO" id="GO:0016705">
    <property type="term" value="F:oxidoreductase activity, acting on paired donors, with incorporation or reduction of molecular oxygen"/>
    <property type="evidence" value="ECO:0007669"/>
    <property type="project" value="InterPro"/>
</dbReference>
<evidence type="ECO:0000256" key="7">
    <source>
        <dbReference type="ARBA" id="ARBA00023004"/>
    </source>
</evidence>
<keyword evidence="6" id="KW-0560">Oxidoreductase</keyword>
<dbReference type="AlphaFoldDB" id="A0A4R5XDB8"/>
<evidence type="ECO:0000256" key="3">
    <source>
        <dbReference type="ARBA" id="ARBA00010617"/>
    </source>
</evidence>
<sequence>MTTNMVYALDVLAVAFSVLWLRSWLRSRRRNPRGLPLPPGPKRVPIIGNVIDMPLTDQAATIFEWGEKYGDMIYVEIIGQPMLFLNAYTDAVELLDKRSLWYSDRPTFPMSGELLDCEWLPVMIRYDERFKTHRQFMHRHCQAKVCHNYLPTQTKAARTFIRQLLDKPHDCERHARRAAAATIMMAAYGHESKNANPNVGVPPNWKHRKKLLWKETITWLSLTEPWNPGHKRPYPENISSTSYRVKYVPAWFPGAQFKKGRQNLEPISKGYAYRGLWNDNAKNCAFMILIVDGTARQSMMSGLVEICTRPDGTIRDEDIISACTAVCYGAGTDTTAATMMSFILALLLYPDVQTRGQEEIDRVIGHGRLPTFDDRDKLPYIEGIVREALRWNPVLPLIIPHRSMKDDFYKGYFIPAGTQVIVNHWAISHNEVEYPDPARFWPERWMPGGCSENSTHPAKVAFGFGRRYSLDLSRTTLRDQLGANHSASSFK</sequence>
<keyword evidence="9" id="KW-1133">Transmembrane helix</keyword>
<feature type="transmembrane region" description="Helical" evidence="9">
    <location>
        <begin position="6"/>
        <end position="25"/>
    </location>
</feature>
<dbReference type="VEuPathDB" id="FungiDB:BD410DRAFT_833407"/>
<keyword evidence="9" id="KW-0812">Transmembrane</keyword>
<accession>A0A4R5XDB8</accession>
<dbReference type="Proteomes" id="UP000294933">
    <property type="component" value="Unassembled WGS sequence"/>
</dbReference>
<dbReference type="GO" id="GO:0020037">
    <property type="term" value="F:heme binding"/>
    <property type="evidence" value="ECO:0007669"/>
    <property type="project" value="InterPro"/>
</dbReference>
<dbReference type="SUPFAM" id="SSF48264">
    <property type="entry name" value="Cytochrome P450"/>
    <property type="match status" value="1"/>
</dbReference>
<comment type="cofactor">
    <cofactor evidence="1">
        <name>heme</name>
        <dbReference type="ChEBI" id="CHEBI:30413"/>
    </cofactor>
</comment>
<keyword evidence="4" id="KW-0349">Heme</keyword>
<evidence type="ECO:0000256" key="4">
    <source>
        <dbReference type="ARBA" id="ARBA00022617"/>
    </source>
</evidence>
<dbReference type="EMBL" id="ML170156">
    <property type="protein sequence ID" value="TDL29030.1"/>
    <property type="molecule type" value="Genomic_DNA"/>
</dbReference>
<dbReference type="PANTHER" id="PTHR46300">
    <property type="entry name" value="P450, PUTATIVE (EUROFUNG)-RELATED-RELATED"/>
    <property type="match status" value="1"/>
</dbReference>
<gene>
    <name evidence="10" type="ORF">BD410DRAFT_833407</name>
</gene>
<keyword evidence="8" id="KW-0503">Monooxygenase</keyword>
<keyword evidence="11" id="KW-1185">Reference proteome</keyword>
<comment type="pathway">
    <text evidence="2">Secondary metabolite biosynthesis.</text>
</comment>